<dbReference type="NCBIfam" id="NF041079">
    <property type="entry name" value="CBASS_lipase"/>
    <property type="match status" value="1"/>
</dbReference>
<keyword evidence="1 4" id="KW-0378">Hydrolase</keyword>
<evidence type="ECO:0000313" key="6">
    <source>
        <dbReference type="EMBL" id="WOI34997.1"/>
    </source>
</evidence>
<feature type="active site" description="Proton acceptor" evidence="4">
    <location>
        <position position="194"/>
    </location>
</feature>
<feature type="active site" description="Nucleophile" evidence="4">
    <location>
        <position position="55"/>
    </location>
</feature>
<gene>
    <name evidence="6" type="ORF">R1T40_09820</name>
</gene>
<name>A0ABZ0HN92_TRISK</name>
<keyword evidence="3 4" id="KW-0443">Lipid metabolism</keyword>
<evidence type="ECO:0000256" key="4">
    <source>
        <dbReference type="PROSITE-ProRule" id="PRU01161"/>
    </source>
</evidence>
<reference evidence="6 7" key="1">
    <citation type="submission" date="2023-10" db="EMBL/GenBank/DDBJ databases">
        <title>Eight complete genome sequences of bacteria isolated from laboratory stock of Giant Kelp gametophytes.</title>
        <authorList>
            <person name="Tolentino B."/>
            <person name="Nuzhdin S."/>
        </authorList>
    </citation>
    <scope>NUCLEOTIDE SEQUENCE [LARGE SCALE GENOMIC DNA]</scope>
    <source>
        <strain evidence="6 7">LC.270.F.C4</strain>
    </source>
</reference>
<keyword evidence="7" id="KW-1185">Reference proteome</keyword>
<evidence type="ECO:0000259" key="5">
    <source>
        <dbReference type="PROSITE" id="PS51635"/>
    </source>
</evidence>
<evidence type="ECO:0000256" key="2">
    <source>
        <dbReference type="ARBA" id="ARBA00022963"/>
    </source>
</evidence>
<dbReference type="InterPro" id="IPR002641">
    <property type="entry name" value="PNPLA_dom"/>
</dbReference>
<dbReference type="CDD" id="cd07199">
    <property type="entry name" value="Pat17_PNPLA8_PNPLA9_like"/>
    <property type="match status" value="1"/>
</dbReference>
<keyword evidence="2 4" id="KW-0442">Lipid degradation</keyword>
<organism evidence="6 7">
    <name type="scientific">Tritonibacter scottomollicae</name>
    <name type="common">Epibacterium scottomollicae</name>
    <dbReference type="NCBI Taxonomy" id="483013"/>
    <lineage>
        <taxon>Bacteria</taxon>
        <taxon>Pseudomonadati</taxon>
        <taxon>Pseudomonadota</taxon>
        <taxon>Alphaproteobacteria</taxon>
        <taxon>Rhodobacterales</taxon>
        <taxon>Paracoccaceae</taxon>
        <taxon>Tritonibacter</taxon>
    </lineage>
</organism>
<accession>A0ABZ0HN92</accession>
<feature type="short sequence motif" description="DGA/G" evidence="4">
    <location>
        <begin position="194"/>
        <end position="196"/>
    </location>
</feature>
<dbReference type="PROSITE" id="PS51635">
    <property type="entry name" value="PNPLA"/>
    <property type="match status" value="1"/>
</dbReference>
<dbReference type="Gene3D" id="3.40.1090.10">
    <property type="entry name" value="Cytosolic phospholipase A2 catalytic domain"/>
    <property type="match status" value="1"/>
</dbReference>
<feature type="short sequence motif" description="GXGXXG" evidence="4">
    <location>
        <begin position="20"/>
        <end position="25"/>
    </location>
</feature>
<dbReference type="PANTHER" id="PTHR24185:SF1">
    <property type="entry name" value="CALCIUM-INDEPENDENT PHOSPHOLIPASE A2-GAMMA"/>
    <property type="match status" value="1"/>
</dbReference>
<dbReference type="EMBL" id="CP136704">
    <property type="protein sequence ID" value="WOI34997.1"/>
    <property type="molecule type" value="Genomic_DNA"/>
</dbReference>
<evidence type="ECO:0000313" key="7">
    <source>
        <dbReference type="Proteomes" id="UP001302666"/>
    </source>
</evidence>
<dbReference type="SUPFAM" id="SSF52151">
    <property type="entry name" value="FabD/lysophospholipase-like"/>
    <property type="match status" value="1"/>
</dbReference>
<dbReference type="InterPro" id="IPR016035">
    <property type="entry name" value="Acyl_Trfase/lysoPLipase"/>
</dbReference>
<dbReference type="Pfam" id="PF01734">
    <property type="entry name" value="Patatin"/>
    <property type="match status" value="1"/>
</dbReference>
<evidence type="ECO:0000256" key="1">
    <source>
        <dbReference type="ARBA" id="ARBA00022801"/>
    </source>
</evidence>
<protein>
    <submittedName>
        <fullName evidence="6">CBASS cGAMP-activated phospholipase</fullName>
    </submittedName>
</protein>
<dbReference type="Proteomes" id="UP001302666">
    <property type="component" value="Chromosome"/>
</dbReference>
<feature type="short sequence motif" description="GXSXG" evidence="4">
    <location>
        <begin position="53"/>
        <end position="57"/>
    </location>
</feature>
<dbReference type="PANTHER" id="PTHR24185">
    <property type="entry name" value="CALCIUM-INDEPENDENT PHOSPHOLIPASE A2-GAMMA"/>
    <property type="match status" value="1"/>
</dbReference>
<feature type="domain" description="PNPLA" evidence="5">
    <location>
        <begin position="16"/>
        <end position="207"/>
    </location>
</feature>
<proteinExistence type="predicted"/>
<sequence>MVTKHHYLVVVVFRILTLSGGGYRGLYTAQVLAGLEEESGDVPLHRRFDLIAGTSIGGILALAIASGKTSMKEVAAAMESQGSAIFGEDNPPKGKMAQYLDYWKTKSAARYDPAPLRNLIAELVGEDTYIGDLKQKVLVPAVNVTKGSPQAFKTPHHPRLVRDWKLPLVDVAMATSAAPSYFPLHTIGSERFADGGMYANSPDDLAIHEAQYFLDQDLGDVEVLSIGTTTSKFSFPASVASDMSWLDWIQEQRAISVMIAAQQMNTDFVMRHRLGDRYIRVDAEPSAAQLSDITLDNANPKVAKDLMGLAESSLRDYLPTIRAAGILDHTVDEEDFLQREEVSLYLKRLRG</sequence>
<evidence type="ECO:0000256" key="3">
    <source>
        <dbReference type="ARBA" id="ARBA00023098"/>
    </source>
</evidence>
<dbReference type="RefSeq" id="WP_317386776.1">
    <property type="nucleotide sequence ID" value="NZ_CP136704.1"/>
</dbReference>